<organism evidence="2">
    <name type="scientific">freshwater metagenome</name>
    <dbReference type="NCBI Taxonomy" id="449393"/>
    <lineage>
        <taxon>unclassified sequences</taxon>
        <taxon>metagenomes</taxon>
        <taxon>ecological metagenomes</taxon>
    </lineage>
</organism>
<name>A0A6J6EPR1_9ZZZZ</name>
<gene>
    <name evidence="2" type="ORF">UFOPK1493_02804</name>
</gene>
<accession>A0A6J6EPR1</accession>
<dbReference type="Gene3D" id="3.30.1460.10">
    <property type="match status" value="1"/>
</dbReference>
<feature type="domain" description="TY-Chap central" evidence="1">
    <location>
        <begin position="15"/>
        <end position="144"/>
    </location>
</feature>
<proteinExistence type="predicted"/>
<dbReference type="EMBL" id="CAEZSR010000129">
    <property type="protein sequence ID" value="CAB4577335.1"/>
    <property type="molecule type" value="Genomic_DNA"/>
</dbReference>
<protein>
    <submittedName>
        <fullName evidence="2">Unannotated protein</fullName>
    </submittedName>
</protein>
<sequence length="162" mass="17795">MCQHPGVGLNNDIARSHLETLLERISGQEKALPDAQGQYFVKTEGAGFFARVDGEDVPVIRVFSVVAKDVEKSPELLESLNEINGALSFVRTMWSGGQVMIEGESIALSTDLSEFTQICRTVAMASDHFGPQIVQQHGGKPFFEESKEASYEPLEPKHPGYL</sequence>
<evidence type="ECO:0000259" key="1">
    <source>
        <dbReference type="Pfam" id="PF22551"/>
    </source>
</evidence>
<dbReference type="Pfam" id="PF22551">
    <property type="entry name" value="TY-Chap1"/>
    <property type="match status" value="1"/>
</dbReference>
<dbReference type="AlphaFoldDB" id="A0A6J6EPR1"/>
<evidence type="ECO:0000313" key="2">
    <source>
        <dbReference type="EMBL" id="CAB4577335.1"/>
    </source>
</evidence>
<dbReference type="InterPro" id="IPR054343">
    <property type="entry name" value="TY-Chap_M"/>
</dbReference>
<reference evidence="2" key="1">
    <citation type="submission" date="2020-05" db="EMBL/GenBank/DDBJ databases">
        <authorList>
            <person name="Chiriac C."/>
            <person name="Salcher M."/>
            <person name="Ghai R."/>
            <person name="Kavagutti S V."/>
        </authorList>
    </citation>
    <scope>NUCLEOTIDE SEQUENCE</scope>
</reference>